<dbReference type="Proteomes" id="UP000214596">
    <property type="component" value="Unassembled WGS sequence"/>
</dbReference>
<gene>
    <name evidence="1" type="ORF">CA163_21730</name>
</gene>
<evidence type="ECO:0000313" key="2">
    <source>
        <dbReference type="Proteomes" id="UP000214596"/>
    </source>
</evidence>
<dbReference type="EMBL" id="NIXT01001909">
    <property type="protein sequence ID" value="OXE30745.1"/>
    <property type="molecule type" value="Genomic_DNA"/>
</dbReference>
<protein>
    <submittedName>
        <fullName evidence="1">Uncharacterized protein</fullName>
    </submittedName>
</protein>
<comment type="caution">
    <text evidence="1">The sequence shown here is derived from an EMBL/GenBank/DDBJ whole genome shotgun (WGS) entry which is preliminary data.</text>
</comment>
<name>A0A227J8M0_VIBPH</name>
<dbReference type="InterPro" id="IPR036188">
    <property type="entry name" value="FAD/NAD-bd_sf"/>
</dbReference>
<dbReference type="AlphaFoldDB" id="A0A227J8M0"/>
<sequence length="38" mass="4223">MNIAKIKGSHTFKKSGMIAAEAVHLLLLIFKLAQQKSR</sequence>
<proteinExistence type="predicted"/>
<reference evidence="1 2" key="1">
    <citation type="journal article" date="2017" name="Appl. Environ. Microbiol.">
        <title>Parallel evolution of two clades of a major Atlantic endemic Vibrio parahaemolyticus pathogen lineage by independent acquisition of related pathogenicity islands.</title>
        <authorList>
            <person name="Xu F."/>
            <person name="Gonzalez-Escalona N."/>
            <person name="Drees K.P."/>
            <person name="Sebra R.P."/>
            <person name="Cooper V.S."/>
            <person name="Jones S.H."/>
            <person name="Whistler C.A."/>
        </authorList>
    </citation>
    <scope>NUCLEOTIDE SEQUENCE [LARGE SCALE GENOMIC DNA]</scope>
    <source>
        <strain evidence="1 2">MAVP-3</strain>
    </source>
</reference>
<evidence type="ECO:0000313" key="1">
    <source>
        <dbReference type="EMBL" id="OXE30745.1"/>
    </source>
</evidence>
<accession>A0A227J8M0</accession>
<organism evidence="1 2">
    <name type="scientific">Vibrio parahaemolyticus</name>
    <dbReference type="NCBI Taxonomy" id="670"/>
    <lineage>
        <taxon>Bacteria</taxon>
        <taxon>Pseudomonadati</taxon>
        <taxon>Pseudomonadota</taxon>
        <taxon>Gammaproteobacteria</taxon>
        <taxon>Vibrionales</taxon>
        <taxon>Vibrionaceae</taxon>
        <taxon>Vibrio</taxon>
    </lineage>
</organism>
<dbReference type="Gene3D" id="3.50.50.60">
    <property type="entry name" value="FAD/NAD(P)-binding domain"/>
    <property type="match status" value="1"/>
</dbReference>